<name>A0A4V6X687_9BACI</name>
<dbReference type="Gene3D" id="3.40.50.10490">
    <property type="entry name" value="Glucose-6-phosphate isomerase like protein, domain 1"/>
    <property type="match status" value="1"/>
</dbReference>
<dbReference type="EMBL" id="SZPU01000033">
    <property type="protein sequence ID" value="TKI69133.1"/>
    <property type="molecule type" value="Genomic_DNA"/>
</dbReference>
<dbReference type="InterPro" id="IPR047640">
    <property type="entry name" value="RpiR-like"/>
</dbReference>
<dbReference type="InterPro" id="IPR009057">
    <property type="entry name" value="Homeodomain-like_sf"/>
</dbReference>
<dbReference type="InterPro" id="IPR046348">
    <property type="entry name" value="SIS_dom_sf"/>
</dbReference>
<proteinExistence type="predicted"/>
<keyword evidence="7" id="KW-1185">Reference proteome</keyword>
<evidence type="ECO:0000313" key="6">
    <source>
        <dbReference type="EMBL" id="TKI69133.1"/>
    </source>
</evidence>
<dbReference type="InterPro" id="IPR036388">
    <property type="entry name" value="WH-like_DNA-bd_sf"/>
</dbReference>
<evidence type="ECO:0000256" key="2">
    <source>
        <dbReference type="ARBA" id="ARBA00023125"/>
    </source>
</evidence>
<dbReference type="AlphaFoldDB" id="A0A4V6X687"/>
<dbReference type="Pfam" id="PF01380">
    <property type="entry name" value="SIS"/>
    <property type="match status" value="1"/>
</dbReference>
<keyword evidence="1" id="KW-0805">Transcription regulation</keyword>
<dbReference type="InterPro" id="IPR000281">
    <property type="entry name" value="HTH_RpiR"/>
</dbReference>
<evidence type="ECO:0000259" key="5">
    <source>
        <dbReference type="PROSITE" id="PS51464"/>
    </source>
</evidence>
<evidence type="ECO:0000259" key="4">
    <source>
        <dbReference type="PROSITE" id="PS51071"/>
    </source>
</evidence>
<dbReference type="Pfam" id="PF01418">
    <property type="entry name" value="HTH_6"/>
    <property type="match status" value="1"/>
</dbReference>
<feature type="domain" description="HTH rpiR-type" evidence="4">
    <location>
        <begin position="29"/>
        <end position="104"/>
    </location>
</feature>
<organism evidence="6 7">
    <name type="scientific">Lysinibacillus mangiferihumi</name>
    <dbReference type="NCBI Taxonomy" id="1130819"/>
    <lineage>
        <taxon>Bacteria</taxon>
        <taxon>Bacillati</taxon>
        <taxon>Bacillota</taxon>
        <taxon>Bacilli</taxon>
        <taxon>Bacillales</taxon>
        <taxon>Bacillaceae</taxon>
        <taxon>Lysinibacillus</taxon>
    </lineage>
</organism>
<dbReference type="InterPro" id="IPR035472">
    <property type="entry name" value="RpiR-like_SIS"/>
</dbReference>
<reference evidence="6 7" key="1">
    <citation type="submission" date="2019-04" db="EMBL/GenBank/DDBJ databases">
        <title>Lysinibacillus genome sequencing.</title>
        <authorList>
            <person name="Dunlap C."/>
        </authorList>
    </citation>
    <scope>NUCLEOTIDE SEQUENCE [LARGE SCALE GENOMIC DNA]</scope>
    <source>
        <strain evidence="6 7">CCTCC AB 2010389</strain>
    </source>
</reference>
<keyword evidence="3" id="KW-0804">Transcription</keyword>
<keyword evidence="2" id="KW-0238">DNA-binding</keyword>
<feature type="domain" description="SIS" evidence="5">
    <location>
        <begin position="151"/>
        <end position="291"/>
    </location>
</feature>
<dbReference type="SUPFAM" id="SSF46689">
    <property type="entry name" value="Homeodomain-like"/>
    <property type="match status" value="1"/>
</dbReference>
<dbReference type="SUPFAM" id="SSF53697">
    <property type="entry name" value="SIS domain"/>
    <property type="match status" value="1"/>
</dbReference>
<accession>A0A4V6X687</accession>
<gene>
    <name evidence="6" type="ORF">FC756_09725</name>
</gene>
<dbReference type="Gene3D" id="1.10.10.10">
    <property type="entry name" value="Winged helix-like DNA-binding domain superfamily/Winged helix DNA-binding domain"/>
    <property type="match status" value="1"/>
</dbReference>
<dbReference type="PANTHER" id="PTHR30514">
    <property type="entry name" value="GLUCOKINASE"/>
    <property type="match status" value="1"/>
</dbReference>
<evidence type="ECO:0000256" key="1">
    <source>
        <dbReference type="ARBA" id="ARBA00023015"/>
    </source>
</evidence>
<dbReference type="GO" id="GO:0003677">
    <property type="term" value="F:DNA binding"/>
    <property type="evidence" value="ECO:0007669"/>
    <property type="project" value="UniProtKB-KW"/>
</dbReference>
<dbReference type="PANTHER" id="PTHR30514:SF1">
    <property type="entry name" value="HTH-TYPE TRANSCRIPTIONAL REGULATOR HEXR-RELATED"/>
    <property type="match status" value="1"/>
</dbReference>
<dbReference type="GO" id="GO:0003700">
    <property type="term" value="F:DNA-binding transcription factor activity"/>
    <property type="evidence" value="ECO:0007669"/>
    <property type="project" value="InterPro"/>
</dbReference>
<comment type="caution">
    <text evidence="6">The sequence shown here is derived from an EMBL/GenBank/DDBJ whole genome shotgun (WGS) entry which is preliminary data.</text>
</comment>
<dbReference type="GO" id="GO:0097367">
    <property type="term" value="F:carbohydrate derivative binding"/>
    <property type="evidence" value="ECO:0007669"/>
    <property type="project" value="InterPro"/>
</dbReference>
<dbReference type="CDD" id="cd05013">
    <property type="entry name" value="SIS_RpiR"/>
    <property type="match status" value="1"/>
</dbReference>
<sequence>MSCFLKKLVSCFFYVVKLQINLGGDFQLLSFEERINSKMNSLTISERKVVEQLKMHEQPFLLSMNELSLLSKVSEPSVVRLYRKLGYASYQELKVALAQEQVNNRFTLIANDNDIKDDDLADIVFDKMADQLATAMSMTKEKINVQQMEEAVQIISKADRLFFFGQGLSGNIAEDGAHKFMRMGGTTIAVKDPHYQAIYANHMSKDDVVIVISHSGETVNIIEVVKMSQKNGAFVIVITSNSNTTLAQMADTLLLTQAQETEKRSDAMVSRLVQLALIDTLFTRVVAIGGSYVKEAINRSRLAVTRMKK</sequence>
<evidence type="ECO:0000313" key="7">
    <source>
        <dbReference type="Proteomes" id="UP000308744"/>
    </source>
</evidence>
<dbReference type="GO" id="GO:1901135">
    <property type="term" value="P:carbohydrate derivative metabolic process"/>
    <property type="evidence" value="ECO:0007669"/>
    <property type="project" value="InterPro"/>
</dbReference>
<dbReference type="InterPro" id="IPR001347">
    <property type="entry name" value="SIS_dom"/>
</dbReference>
<protein>
    <submittedName>
        <fullName evidence="6">MurR/RpiR family transcriptional regulator</fullName>
    </submittedName>
</protein>
<evidence type="ECO:0000256" key="3">
    <source>
        <dbReference type="ARBA" id="ARBA00023163"/>
    </source>
</evidence>
<dbReference type="PROSITE" id="PS51071">
    <property type="entry name" value="HTH_RPIR"/>
    <property type="match status" value="1"/>
</dbReference>
<dbReference type="Proteomes" id="UP000308744">
    <property type="component" value="Unassembled WGS sequence"/>
</dbReference>
<dbReference type="PROSITE" id="PS51464">
    <property type="entry name" value="SIS"/>
    <property type="match status" value="1"/>
</dbReference>